<dbReference type="GO" id="GO:0043571">
    <property type="term" value="P:maintenance of CRISPR repeat elements"/>
    <property type="evidence" value="ECO:0007669"/>
    <property type="project" value="InterPro"/>
</dbReference>
<dbReference type="RefSeq" id="WP_117626103.1">
    <property type="nucleotide sequence ID" value="NZ_BAABXO010000001.1"/>
</dbReference>
<accession>A0A412ZFP3</accession>
<protein>
    <submittedName>
        <fullName evidence="1">Type I-C CRISPR-associated protein Cas7/Csd2</fullName>
    </submittedName>
</protein>
<dbReference type="Proteomes" id="UP000284543">
    <property type="component" value="Unassembled WGS sequence"/>
</dbReference>
<dbReference type="EMBL" id="QRZM01000001">
    <property type="protein sequence ID" value="RGV78993.1"/>
    <property type="molecule type" value="Genomic_DNA"/>
</dbReference>
<dbReference type="NCBIfam" id="TIGR02589">
    <property type="entry name" value="cas_Csd2"/>
    <property type="match status" value="1"/>
</dbReference>
<name>A0A412ZFP3_9FIRM</name>
<organism evidence="1 2">
    <name type="scientific">Enterocloster bolteae</name>
    <dbReference type="NCBI Taxonomy" id="208479"/>
    <lineage>
        <taxon>Bacteria</taxon>
        <taxon>Bacillati</taxon>
        <taxon>Bacillota</taxon>
        <taxon>Clostridia</taxon>
        <taxon>Lachnospirales</taxon>
        <taxon>Lachnospiraceae</taxon>
        <taxon>Enterocloster</taxon>
    </lineage>
</organism>
<evidence type="ECO:0000313" key="1">
    <source>
        <dbReference type="EMBL" id="RGV78993.1"/>
    </source>
</evidence>
<dbReference type="Pfam" id="PF05107">
    <property type="entry name" value="Cas_Cas7"/>
    <property type="match status" value="1"/>
</dbReference>
<dbReference type="InterPro" id="IPR006482">
    <property type="entry name" value="Cas7_Csh2/Csh2"/>
</dbReference>
<dbReference type="NCBIfam" id="TIGR01595">
    <property type="entry name" value="cas_CT1132"/>
    <property type="match status" value="1"/>
</dbReference>
<dbReference type="InterPro" id="IPR013418">
    <property type="entry name" value="CRISPR-assoc_prot_Cas7/Csd2"/>
</dbReference>
<dbReference type="AlphaFoldDB" id="A0A412ZFP3"/>
<evidence type="ECO:0000313" key="2">
    <source>
        <dbReference type="Proteomes" id="UP000284543"/>
    </source>
</evidence>
<gene>
    <name evidence="1" type="primary">cas7c</name>
    <name evidence="1" type="ORF">DWW02_04520</name>
</gene>
<proteinExistence type="predicted"/>
<reference evidence="1 2" key="1">
    <citation type="submission" date="2018-08" db="EMBL/GenBank/DDBJ databases">
        <title>A genome reference for cultivated species of the human gut microbiota.</title>
        <authorList>
            <person name="Zou Y."/>
            <person name="Xue W."/>
            <person name="Luo G."/>
        </authorList>
    </citation>
    <scope>NUCLEOTIDE SEQUENCE [LARGE SCALE GENOMIC DNA]</scope>
    <source>
        <strain evidence="1 2">AF14-18</strain>
    </source>
</reference>
<sequence>MNRQDFIMVFRVDNANPNGDPLEGNRPRTNDNGYGEVTGECIRRKIRNRFIHMGLPVFVQSDSLCVDGYSSLAERLAARKDIFNALKDGRSQKEGLRMACGTWLDVRLFGQIFAFSGVKAAASASVHGAVTVCHGTSVEPVVIKDIHITKSTNGEDKGSAKGKSSDTMGSKSIVEQGLYVVKGSVNPFYADKNGVSHEDVEVLKKALATIFENDESCARPAGSMAVCRLYWFEQPENHACVPVHNIFDLLDIQNQGSGYVCCLKELPDGVRVTELI</sequence>
<comment type="caution">
    <text evidence="1">The sequence shown here is derived from an EMBL/GenBank/DDBJ whole genome shotgun (WGS) entry which is preliminary data.</text>
</comment>